<keyword evidence="1" id="KW-0812">Transmembrane</keyword>
<keyword evidence="1" id="KW-1133">Transmembrane helix</keyword>
<accession>A0A212M1K1</accession>
<evidence type="ECO:0000313" key="2">
    <source>
        <dbReference type="EMBL" id="SCM83539.1"/>
    </source>
</evidence>
<evidence type="ECO:0000256" key="1">
    <source>
        <dbReference type="SAM" id="Phobius"/>
    </source>
</evidence>
<dbReference type="Pfam" id="PF09527">
    <property type="entry name" value="ATPase_gene1"/>
    <property type="match status" value="1"/>
</dbReference>
<sequence length="68" mass="7411">MPKKQDGMWAALSLAGTIGLNMAAMVAVGLFCGKWADKYFNTFPWFTVSGIVFGMAGGLWSTYKKIVK</sequence>
<dbReference type="AlphaFoldDB" id="A0A212M1K1"/>
<dbReference type="InterPro" id="IPR032820">
    <property type="entry name" value="ATPase_put"/>
</dbReference>
<dbReference type="RefSeq" id="WP_250725750.1">
    <property type="nucleotide sequence ID" value="NZ_LT608335.1"/>
</dbReference>
<gene>
    <name evidence="2" type="ORF">KL86SPO_70397</name>
</gene>
<name>A0A212M1K1_9FIRM</name>
<proteinExistence type="predicted"/>
<feature type="transmembrane region" description="Helical" evidence="1">
    <location>
        <begin position="7"/>
        <end position="31"/>
    </location>
</feature>
<dbReference type="EMBL" id="FMJE01000007">
    <property type="protein sequence ID" value="SCM83539.1"/>
    <property type="molecule type" value="Genomic_DNA"/>
</dbReference>
<organism evidence="2">
    <name type="scientific">uncultured Sporomusa sp</name>
    <dbReference type="NCBI Taxonomy" id="307249"/>
    <lineage>
        <taxon>Bacteria</taxon>
        <taxon>Bacillati</taxon>
        <taxon>Bacillota</taxon>
        <taxon>Negativicutes</taxon>
        <taxon>Selenomonadales</taxon>
        <taxon>Sporomusaceae</taxon>
        <taxon>Sporomusa</taxon>
        <taxon>environmental samples</taxon>
    </lineage>
</organism>
<keyword evidence="1" id="KW-0472">Membrane</keyword>
<protein>
    <submittedName>
        <fullName evidence="2">Putative F-type-ATPase subunit</fullName>
    </submittedName>
</protein>
<reference evidence="2" key="1">
    <citation type="submission" date="2016-08" db="EMBL/GenBank/DDBJ databases">
        <authorList>
            <person name="Seilhamer J.J."/>
        </authorList>
    </citation>
    <scope>NUCLEOTIDE SEQUENCE</scope>
    <source>
        <strain evidence="2">86</strain>
    </source>
</reference>
<feature type="transmembrane region" description="Helical" evidence="1">
    <location>
        <begin position="43"/>
        <end position="63"/>
    </location>
</feature>